<feature type="domain" description="NodB homology" evidence="5">
    <location>
        <begin position="66"/>
        <end position="165"/>
    </location>
</feature>
<comment type="caution">
    <text evidence="6">The sequence shown here is derived from an EMBL/GenBank/DDBJ whole genome shotgun (WGS) entry which is preliminary data.</text>
</comment>
<comment type="similarity">
    <text evidence="2">Belongs to the polysaccharide deacetylase family.</text>
</comment>
<dbReference type="SUPFAM" id="SSF88713">
    <property type="entry name" value="Glycoside hydrolase/deacetylase"/>
    <property type="match status" value="1"/>
</dbReference>
<dbReference type="PANTHER" id="PTHR43123:SF1">
    <property type="entry name" value="POLYSACCHARIDE DEACETYLASE-RELATED"/>
    <property type="match status" value="1"/>
</dbReference>
<accession>A0A7C5LYM5</accession>
<dbReference type="Pfam" id="PF01522">
    <property type="entry name" value="Polysacc_deac_1"/>
    <property type="match status" value="1"/>
</dbReference>
<dbReference type="EMBL" id="DRMJ01000006">
    <property type="protein sequence ID" value="HHL41992.1"/>
    <property type="molecule type" value="Genomic_DNA"/>
</dbReference>
<dbReference type="Proteomes" id="UP000885830">
    <property type="component" value="Unassembled WGS sequence"/>
</dbReference>
<dbReference type="PANTHER" id="PTHR43123">
    <property type="entry name" value="POLYSACCHARIDE DEACETYLASE-RELATED"/>
    <property type="match status" value="1"/>
</dbReference>
<evidence type="ECO:0000256" key="1">
    <source>
        <dbReference type="ARBA" id="ARBA00003236"/>
    </source>
</evidence>
<name>A0A7C5LYM5_9PROT</name>
<dbReference type="AlphaFoldDB" id="A0A7C5LYM5"/>
<evidence type="ECO:0000259" key="5">
    <source>
        <dbReference type="Pfam" id="PF01522"/>
    </source>
</evidence>
<sequence length="295" mass="33605">MNEPAPHDFTWPNGAKLALSIVVNVEEGAERNILEGDKGPEPVDELGAVPRKPIRVHGNESNYQYGIKRGAPRVLKKLNESGLPATWTVCAQALEKAPWLAEEIIKRGDEPCSHGYRWAFTAFMDEAEERAYIRKGTESILSTCGRKPSGYLSRYLHTDITRRILHEEGYLYHMDDYSDDFPYWDNVEYADGTNHKMLVLPYAIDSNDMKFWLSPSFTPDMWLDYAKRTFDTLHAEANADGARMMSLGLHLRIIGRPGRIGAFGEFIDYVKTKSDVWVATREQIANHFIKHIPAE</sequence>
<reference evidence="6" key="1">
    <citation type="journal article" date="2020" name="mSystems">
        <title>Genome- and Community-Level Interaction Insights into Carbon Utilization and Element Cycling Functions of Hydrothermarchaeota in Hydrothermal Sediment.</title>
        <authorList>
            <person name="Zhou Z."/>
            <person name="Liu Y."/>
            <person name="Xu W."/>
            <person name="Pan J."/>
            <person name="Luo Z.H."/>
            <person name="Li M."/>
        </authorList>
    </citation>
    <scope>NUCLEOTIDE SEQUENCE [LARGE SCALE GENOMIC DNA]</scope>
    <source>
        <strain evidence="6">HyVt-485</strain>
    </source>
</reference>
<organism evidence="6">
    <name type="scientific">Hellea balneolensis</name>
    <dbReference type="NCBI Taxonomy" id="287478"/>
    <lineage>
        <taxon>Bacteria</taxon>
        <taxon>Pseudomonadati</taxon>
        <taxon>Pseudomonadota</taxon>
        <taxon>Alphaproteobacteria</taxon>
        <taxon>Maricaulales</taxon>
        <taxon>Robiginitomaculaceae</taxon>
        <taxon>Hellea</taxon>
    </lineage>
</organism>
<comment type="function">
    <text evidence="1">Is involved in generating a small heat-stable compound (Nod), an acylated oligomer of N-acetylglucosamine, that stimulates mitosis in various plant protoplasts.</text>
</comment>
<evidence type="ECO:0000256" key="3">
    <source>
        <dbReference type="ARBA" id="ARBA00020071"/>
    </source>
</evidence>
<evidence type="ECO:0000256" key="4">
    <source>
        <dbReference type="ARBA" id="ARBA00032976"/>
    </source>
</evidence>
<proteinExistence type="inferred from homology"/>
<evidence type="ECO:0000256" key="2">
    <source>
        <dbReference type="ARBA" id="ARBA00010973"/>
    </source>
</evidence>
<dbReference type="InterPro" id="IPR002509">
    <property type="entry name" value="NODB_dom"/>
</dbReference>
<protein>
    <recommendedName>
        <fullName evidence="3">Chitooligosaccharide deacetylase</fullName>
    </recommendedName>
    <alternativeName>
        <fullName evidence="4">Nodulation protein B</fullName>
    </alternativeName>
</protein>
<dbReference type="Gene3D" id="3.20.20.370">
    <property type="entry name" value="Glycoside hydrolase/deacetylase"/>
    <property type="match status" value="1"/>
</dbReference>
<gene>
    <name evidence="6" type="ORF">ENJ42_00090</name>
</gene>
<evidence type="ECO:0000313" key="6">
    <source>
        <dbReference type="EMBL" id="HHL41992.1"/>
    </source>
</evidence>
<dbReference type="GO" id="GO:0005975">
    <property type="term" value="P:carbohydrate metabolic process"/>
    <property type="evidence" value="ECO:0007669"/>
    <property type="project" value="InterPro"/>
</dbReference>
<dbReference type="InterPro" id="IPR011330">
    <property type="entry name" value="Glyco_hydro/deAcase_b/a-brl"/>
</dbReference>
<dbReference type="GO" id="GO:0016810">
    <property type="term" value="F:hydrolase activity, acting on carbon-nitrogen (but not peptide) bonds"/>
    <property type="evidence" value="ECO:0007669"/>
    <property type="project" value="InterPro"/>
</dbReference>